<reference evidence="2 3" key="1">
    <citation type="submission" date="2018-03" db="EMBL/GenBank/DDBJ databases">
        <title>Genomes of Pezizomycetes fungi and the evolution of truffles.</title>
        <authorList>
            <person name="Murat C."/>
            <person name="Payen T."/>
            <person name="Noel B."/>
            <person name="Kuo A."/>
            <person name="Martin F.M."/>
        </authorList>
    </citation>
    <scope>NUCLEOTIDE SEQUENCE [LARGE SCALE GENOMIC DNA]</scope>
    <source>
        <strain evidence="2">091103-1</strain>
    </source>
</reference>
<dbReference type="Proteomes" id="UP000246991">
    <property type="component" value="Unassembled WGS sequence"/>
</dbReference>
<dbReference type="OrthoDB" id="2590867at2759"/>
<feature type="compositionally biased region" description="Low complexity" evidence="1">
    <location>
        <begin position="221"/>
        <end position="234"/>
    </location>
</feature>
<evidence type="ECO:0000256" key="1">
    <source>
        <dbReference type="SAM" id="MobiDB-lite"/>
    </source>
</evidence>
<feature type="region of interest" description="Disordered" evidence="1">
    <location>
        <begin position="196"/>
        <end position="254"/>
    </location>
</feature>
<accession>A0A317SKF0</accession>
<feature type="compositionally biased region" description="Basic and acidic residues" evidence="1">
    <location>
        <begin position="52"/>
        <end position="61"/>
    </location>
</feature>
<dbReference type="PANTHER" id="PTHR39606">
    <property type="entry name" value="SURFACE PROTEIN, PUTATIVE-RELATED"/>
    <property type="match status" value="1"/>
</dbReference>
<keyword evidence="3" id="KW-1185">Reference proteome</keyword>
<feature type="region of interest" description="Disordered" evidence="1">
    <location>
        <begin position="331"/>
        <end position="371"/>
    </location>
</feature>
<gene>
    <name evidence="2" type="ORF">C7212DRAFT_359327</name>
</gene>
<sequence length="371" mass="36740">MSNIVNKVKDAVTGHPGDATTTTTDTHLTGAHGTRSTSHPDTSTGRAAGRIARVDLDRDYRGNTVGGTGPGGMGSTHTASSTNYGPRDSNGANKIDPRGDTDPGAIGSVSHGPHGSSAMNKLDPRADPDLDEHGGLEFTGIHGAHGTTGIGSTGTDAGTGYGTSASVGPHGSNMMNKLDPRIDPDFDGCAGLGSATRGTHGTAGVGSTTLGTPGAAGIGSTGTHTGTSYGTSASRGPHGSHVMDGLDPHVDSGHDGRTGFGSTTHGTHGTTGIGSAAYGTSGTTGVSTGTHGTIPDGAPHTATYTGSAPNTAGPHKSDLMNKLEPRVDFDLDGSKTLGADRTYAAGSGTGVSRGTHQLSKDPYDAMQVPPS</sequence>
<feature type="compositionally biased region" description="Polar residues" evidence="1">
    <location>
        <begin position="35"/>
        <end position="45"/>
    </location>
</feature>
<proteinExistence type="predicted"/>
<feature type="region of interest" description="Disordered" evidence="1">
    <location>
        <begin position="1"/>
        <end position="178"/>
    </location>
</feature>
<dbReference type="EMBL" id="PYWC01000068">
    <property type="protein sequence ID" value="PWW74070.1"/>
    <property type="molecule type" value="Genomic_DNA"/>
</dbReference>
<dbReference type="AlphaFoldDB" id="A0A317SKF0"/>
<name>A0A317SKF0_9PEZI</name>
<feature type="compositionally biased region" description="Low complexity" evidence="1">
    <location>
        <begin position="13"/>
        <end position="34"/>
    </location>
</feature>
<evidence type="ECO:0000313" key="2">
    <source>
        <dbReference type="EMBL" id="PWW74070.1"/>
    </source>
</evidence>
<protein>
    <recommendedName>
        <fullName evidence="4">Cell surface protein</fullName>
    </recommendedName>
</protein>
<dbReference type="PANTHER" id="PTHR39606:SF1">
    <property type="entry name" value="CELL SURFACE PROTEIN"/>
    <property type="match status" value="1"/>
</dbReference>
<feature type="compositionally biased region" description="Basic and acidic residues" evidence="1">
    <location>
        <begin position="122"/>
        <end position="135"/>
    </location>
</feature>
<feature type="compositionally biased region" description="Gly residues" evidence="1">
    <location>
        <begin position="146"/>
        <end position="161"/>
    </location>
</feature>
<dbReference type="STRING" id="42249.A0A317SKF0"/>
<evidence type="ECO:0008006" key="4">
    <source>
        <dbReference type="Google" id="ProtNLM"/>
    </source>
</evidence>
<feature type="compositionally biased region" description="Gly residues" evidence="1">
    <location>
        <begin position="64"/>
        <end position="74"/>
    </location>
</feature>
<comment type="caution">
    <text evidence="2">The sequence shown here is derived from an EMBL/GenBank/DDBJ whole genome shotgun (WGS) entry which is preliminary data.</text>
</comment>
<organism evidence="2 3">
    <name type="scientific">Tuber magnatum</name>
    <name type="common">white Piedmont truffle</name>
    <dbReference type="NCBI Taxonomy" id="42249"/>
    <lineage>
        <taxon>Eukaryota</taxon>
        <taxon>Fungi</taxon>
        <taxon>Dikarya</taxon>
        <taxon>Ascomycota</taxon>
        <taxon>Pezizomycotina</taxon>
        <taxon>Pezizomycetes</taxon>
        <taxon>Pezizales</taxon>
        <taxon>Tuberaceae</taxon>
        <taxon>Tuber</taxon>
    </lineage>
</organism>
<feature type="compositionally biased region" description="Basic and acidic residues" evidence="1">
    <location>
        <begin position="244"/>
        <end position="254"/>
    </location>
</feature>
<evidence type="ECO:0000313" key="3">
    <source>
        <dbReference type="Proteomes" id="UP000246991"/>
    </source>
</evidence>